<dbReference type="EC" id="2.5.1.26" evidence="3 9"/>
<dbReference type="Pfam" id="PF01565">
    <property type="entry name" value="FAD_binding_4"/>
    <property type="match status" value="1"/>
</dbReference>
<dbReference type="AlphaFoldDB" id="A0A7S3UZQ7"/>
<dbReference type="GO" id="GO:0008609">
    <property type="term" value="F:alkylglycerone-phosphate synthase activity"/>
    <property type="evidence" value="ECO:0007669"/>
    <property type="project" value="UniProtKB-EC"/>
</dbReference>
<comment type="function">
    <text evidence="9">Catalyzes the exchange of an acyl for a long-chain alkyl group and the formation of the ether bond in the biosynthesis of ether phospholipids.</text>
</comment>
<dbReference type="GO" id="GO:0008610">
    <property type="term" value="P:lipid biosynthetic process"/>
    <property type="evidence" value="ECO:0007669"/>
    <property type="project" value="InterPro"/>
</dbReference>
<evidence type="ECO:0000256" key="1">
    <source>
        <dbReference type="ARBA" id="ARBA00004670"/>
    </source>
</evidence>
<gene>
    <name evidence="12" type="ORF">ASTO00021_LOCUS12532</name>
</gene>
<dbReference type="InterPro" id="IPR036318">
    <property type="entry name" value="FAD-bd_PCMH-like_sf"/>
</dbReference>
<evidence type="ECO:0000313" key="12">
    <source>
        <dbReference type="EMBL" id="CAE0442423.1"/>
    </source>
</evidence>
<dbReference type="Gene3D" id="3.30.300.330">
    <property type="match status" value="1"/>
</dbReference>
<feature type="domain" description="FAD-binding PCMH-type" evidence="11">
    <location>
        <begin position="99"/>
        <end position="283"/>
    </location>
</feature>
<feature type="binding site" evidence="7">
    <location>
        <begin position="131"/>
        <end position="137"/>
    </location>
    <ligand>
        <name>FAD</name>
        <dbReference type="ChEBI" id="CHEBI:57692"/>
    </ligand>
</feature>
<dbReference type="PANTHER" id="PTHR46568:SF1">
    <property type="entry name" value="ALKYLDIHYDROXYACETONEPHOSPHATE SYNTHASE, PEROXISOMAL"/>
    <property type="match status" value="1"/>
</dbReference>
<name>A0A7S3UZQ7_9STRA</name>
<comment type="subcellular location">
    <subcellularLocation>
        <location evidence="9">Peroxisome</location>
    </subcellularLocation>
</comment>
<feature type="site" description="Important for enzyme activity" evidence="8">
    <location>
        <position position="324"/>
    </location>
</feature>
<evidence type="ECO:0000256" key="5">
    <source>
        <dbReference type="ARBA" id="ARBA00022827"/>
    </source>
</evidence>
<reference evidence="12" key="1">
    <citation type="submission" date="2021-01" db="EMBL/GenBank/DDBJ databases">
        <authorList>
            <person name="Corre E."/>
            <person name="Pelletier E."/>
            <person name="Niang G."/>
            <person name="Scheremetjew M."/>
            <person name="Finn R."/>
            <person name="Kale V."/>
            <person name="Holt S."/>
            <person name="Cochrane G."/>
            <person name="Meng A."/>
            <person name="Brown T."/>
            <person name="Cohen L."/>
        </authorList>
    </citation>
    <scope>NUCLEOTIDE SEQUENCE</scope>
    <source>
        <strain evidence="12">GSBS06</strain>
    </source>
</reference>
<feature type="compositionally biased region" description="Basic and acidic residues" evidence="10">
    <location>
        <begin position="377"/>
        <end position="393"/>
    </location>
</feature>
<dbReference type="InterPro" id="IPR016164">
    <property type="entry name" value="FAD-linked_Oxase-like_C"/>
</dbReference>
<proteinExistence type="inferred from homology"/>
<evidence type="ECO:0000256" key="2">
    <source>
        <dbReference type="ARBA" id="ARBA00008000"/>
    </source>
</evidence>
<dbReference type="InterPro" id="IPR016169">
    <property type="entry name" value="FAD-bd_PCMH_sub2"/>
</dbReference>
<evidence type="ECO:0000256" key="4">
    <source>
        <dbReference type="ARBA" id="ARBA00022630"/>
    </source>
</evidence>
<protein>
    <recommendedName>
        <fullName evidence="3 9">Alkylglycerone-phosphate synthase</fullName>
        <shortName evidence="9">Alkyl-DHAP synthase</shortName>
        <ecNumber evidence="3 9">2.5.1.26</ecNumber>
    </recommendedName>
</protein>
<evidence type="ECO:0000256" key="9">
    <source>
        <dbReference type="RuleBase" id="RU363113"/>
    </source>
</evidence>
<keyword evidence="9" id="KW-0576">Peroxisome</keyword>
<comment type="subunit">
    <text evidence="9">Homodimer.</text>
</comment>
<dbReference type="SUPFAM" id="SSF56176">
    <property type="entry name" value="FAD-binding/transporter-associated domain-like"/>
    <property type="match status" value="1"/>
</dbReference>
<dbReference type="GO" id="GO:0005777">
    <property type="term" value="C:peroxisome"/>
    <property type="evidence" value="ECO:0007669"/>
    <property type="project" value="UniProtKB-SubCell"/>
</dbReference>
<evidence type="ECO:0000256" key="8">
    <source>
        <dbReference type="PIRSR" id="PIRSR625650-4"/>
    </source>
</evidence>
<dbReference type="InterPro" id="IPR006094">
    <property type="entry name" value="Oxid_FAD_bind_N"/>
</dbReference>
<comment type="pathway">
    <text evidence="1 9">Glycerolipid metabolism; ether lipid biosynthesis.</text>
</comment>
<evidence type="ECO:0000256" key="3">
    <source>
        <dbReference type="ARBA" id="ARBA00012385"/>
    </source>
</evidence>
<dbReference type="GO" id="GO:0071949">
    <property type="term" value="F:FAD binding"/>
    <property type="evidence" value="ECO:0007669"/>
    <property type="project" value="InterPro"/>
</dbReference>
<comment type="similarity">
    <text evidence="2 9">Belongs to the FAD-binding oxidoreductase/transferase type 4 family.</text>
</comment>
<evidence type="ECO:0000256" key="10">
    <source>
        <dbReference type="SAM" id="MobiDB-lite"/>
    </source>
</evidence>
<dbReference type="InterPro" id="IPR016166">
    <property type="entry name" value="FAD-bd_PCMH"/>
</dbReference>
<feature type="active site" description="Proton donor/acceptor" evidence="6">
    <location>
        <position position="475"/>
    </location>
</feature>
<dbReference type="Gene3D" id="3.30.465.10">
    <property type="match status" value="1"/>
</dbReference>
<feature type="region of interest" description="Disordered" evidence="10">
    <location>
        <begin position="375"/>
        <end position="394"/>
    </location>
</feature>
<evidence type="ECO:0000259" key="11">
    <source>
        <dbReference type="PROSITE" id="PS51387"/>
    </source>
</evidence>
<comment type="catalytic activity">
    <reaction evidence="9">
        <text>a long chain fatty alcohol + a 1-acylglycerone 3-phosphate = a 1-O-alkylglycerone 3-phosphate + a long-chain fatty acid + H(+)</text>
        <dbReference type="Rhea" id="RHEA:36171"/>
        <dbReference type="ChEBI" id="CHEBI:15378"/>
        <dbReference type="ChEBI" id="CHEBI:17135"/>
        <dbReference type="ChEBI" id="CHEBI:57534"/>
        <dbReference type="ChEBI" id="CHEBI:57560"/>
        <dbReference type="ChEBI" id="CHEBI:73315"/>
        <dbReference type="EC" id="2.5.1.26"/>
    </reaction>
</comment>
<keyword evidence="4 9" id="KW-0285">Flavoprotein</keyword>
<keyword evidence="9" id="KW-0808">Transferase</keyword>
<feature type="binding site" evidence="7">
    <location>
        <begin position="267"/>
        <end position="273"/>
    </location>
    <ligand>
        <name>FAD</name>
        <dbReference type="ChEBI" id="CHEBI:57692"/>
    </ligand>
</feature>
<dbReference type="Pfam" id="PF02913">
    <property type="entry name" value="FAD-oxidase_C"/>
    <property type="match status" value="1"/>
</dbReference>
<evidence type="ECO:0000256" key="7">
    <source>
        <dbReference type="PIRSR" id="PIRSR625650-3"/>
    </source>
</evidence>
<keyword evidence="9" id="KW-0443">Lipid metabolism</keyword>
<dbReference type="EMBL" id="HBIN01016473">
    <property type="protein sequence ID" value="CAE0442423.1"/>
    <property type="molecule type" value="Transcribed_RNA"/>
</dbReference>
<comment type="cofactor">
    <cofactor evidence="7 9">
        <name>FAD</name>
        <dbReference type="ChEBI" id="CHEBI:57692"/>
    </cofactor>
</comment>
<dbReference type="PROSITE" id="PS51387">
    <property type="entry name" value="FAD_PCMH"/>
    <property type="match status" value="1"/>
</dbReference>
<keyword evidence="9" id="KW-0444">Lipid biosynthesis</keyword>
<dbReference type="SUPFAM" id="SSF55103">
    <property type="entry name" value="FAD-linked oxidases, C-terminal domain"/>
    <property type="match status" value="1"/>
</dbReference>
<organism evidence="12">
    <name type="scientific">Aplanochytrium stocchinoi</name>
    <dbReference type="NCBI Taxonomy" id="215587"/>
    <lineage>
        <taxon>Eukaryota</taxon>
        <taxon>Sar</taxon>
        <taxon>Stramenopiles</taxon>
        <taxon>Bigyra</taxon>
        <taxon>Labyrinthulomycetes</taxon>
        <taxon>Thraustochytrida</taxon>
        <taxon>Thraustochytriidae</taxon>
        <taxon>Aplanochytrium</taxon>
    </lineage>
</organism>
<sequence length="565" mass="62611">MARKINWEEMTSTDTPNAGRLWWGWGTVKGFLESRSQSDEDYIFLPPTVSEMQIRPSRLSLSSLPANLQSICTDNKFERLFHSRGSDMIDINLNVQGKMEEPTDLVCFPETEHDILELLKYCSEENISCVPFGGGSSVVLGINPPSDSLGFRAVITLDMIKMNEILEIDEVSLCARVQGGVYGPTLEEHLKSHGNLTFRYFPQSFEFSTVGGWLATRGGGHFATLYQHVDDLVESLRIVTPVGVSETRRLPGSGAGPSETRMYLGSEGTLGVISEAWIRIRKRPTIRASATVIFNGKDSREAFLLGAEAVRSISQSGIYPANCRLVDGQEMVLMTKMQNYENTSVLLLGFESDQRENLDVDMNHVLGLCRKFGGKAENSRKDGKWTKSSKGGERSGVAGAWGKGFMAGGYISSEAVLRGVLSNTFETAITWDKFPAFYKAINAAADEVMSGQNNNGLARFTCRFTHVYPDGPAPYFTAVTGGDISESCDRRIEQWMQIKNAVMDVMIQFGATSTHHHAVGRLHRRHYDKENGALFKPSLSALKSVHDPKWILNPEVLLDHPKSKL</sequence>
<dbReference type="InterPro" id="IPR025650">
    <property type="entry name" value="Alkyl-DHAP_Synthase"/>
</dbReference>
<accession>A0A7S3UZQ7</accession>
<evidence type="ECO:0000256" key="6">
    <source>
        <dbReference type="PIRSR" id="PIRSR625650-1"/>
    </source>
</evidence>
<dbReference type="PANTHER" id="PTHR46568">
    <property type="entry name" value="ALKYLDIHYDROXYACETONEPHOSPHATE SYNTHASE, PEROXISOMAL"/>
    <property type="match status" value="1"/>
</dbReference>
<keyword evidence="5 7" id="KW-0274">FAD</keyword>
<dbReference type="InterPro" id="IPR004113">
    <property type="entry name" value="FAD-bd_oxidored_4_C"/>
</dbReference>